<dbReference type="EMBL" id="JMSZ01000034">
    <property type="protein sequence ID" value="KDE38873.1"/>
    <property type="molecule type" value="Genomic_DNA"/>
</dbReference>
<evidence type="ECO:0000259" key="1">
    <source>
        <dbReference type="Pfam" id="PF12146"/>
    </source>
</evidence>
<comment type="caution">
    <text evidence="2">The sequence shown here is derived from an EMBL/GenBank/DDBJ whole genome shotgun (WGS) entry which is preliminary data.</text>
</comment>
<dbReference type="InterPro" id="IPR051044">
    <property type="entry name" value="MAG_DAG_Lipase"/>
</dbReference>
<proteinExistence type="predicted"/>
<dbReference type="AlphaFoldDB" id="A0A063XXH1"/>
<name>A0A063XXH1_9GAMM</name>
<dbReference type="GO" id="GO:0016787">
    <property type="term" value="F:hydrolase activity"/>
    <property type="evidence" value="ECO:0007669"/>
    <property type="project" value="UniProtKB-KW"/>
</dbReference>
<dbReference type="PRINTS" id="PR00111">
    <property type="entry name" value="ABHYDROLASE"/>
</dbReference>
<dbReference type="Pfam" id="PF12146">
    <property type="entry name" value="Hydrolase_4"/>
    <property type="match status" value="1"/>
</dbReference>
<dbReference type="InterPro" id="IPR000073">
    <property type="entry name" value="AB_hydrolase_1"/>
</dbReference>
<dbReference type="PANTHER" id="PTHR11614">
    <property type="entry name" value="PHOSPHOLIPASE-RELATED"/>
    <property type="match status" value="1"/>
</dbReference>
<evidence type="ECO:0000313" key="2">
    <source>
        <dbReference type="EMBL" id="KDE38873.1"/>
    </source>
</evidence>
<keyword evidence="2" id="KW-0378">Hydrolase</keyword>
<dbReference type="SUPFAM" id="SSF53474">
    <property type="entry name" value="alpha/beta-Hydrolases"/>
    <property type="match status" value="1"/>
</dbReference>
<protein>
    <submittedName>
        <fullName evidence="2">Alpha/beta superfamily hydrolase</fullName>
    </submittedName>
</protein>
<feature type="domain" description="Serine aminopeptidase S33" evidence="1">
    <location>
        <begin position="59"/>
        <end position="285"/>
    </location>
</feature>
<dbReference type="InterPro" id="IPR029058">
    <property type="entry name" value="AB_hydrolase_fold"/>
</dbReference>
<dbReference type="InterPro" id="IPR022742">
    <property type="entry name" value="Hydrolase_4"/>
</dbReference>
<dbReference type="Proteomes" id="UP000027318">
    <property type="component" value="Unassembled WGS sequence"/>
</dbReference>
<organism evidence="2 3">
    <name type="scientific">Nitrincola lacisaponensis</name>
    <dbReference type="NCBI Taxonomy" id="267850"/>
    <lineage>
        <taxon>Bacteria</taxon>
        <taxon>Pseudomonadati</taxon>
        <taxon>Pseudomonadota</taxon>
        <taxon>Gammaproteobacteria</taxon>
        <taxon>Oceanospirillales</taxon>
        <taxon>Oceanospirillaceae</taxon>
        <taxon>Nitrincola</taxon>
    </lineage>
</organism>
<sequence length="304" mass="34169">MNDFFNPMSLFSDTVAESASGREALRKKLGLLPYLERRECLTLDEQIHCELYHYADSAPLIVFLPGIGTYCELYAELLSGIRDQGFNVVGIDLRGHGYSAGSRGDYRVEQVMVDISRVVDHLTQRISGPVGVYGYSIGGLLAVAFAERDPRVKSVLCGTLLVTEIAPDLIHQFGWSWTWGSALFFPQLRVPMKSFIDYEQLLAGHPAAREISQDPRIVYDYPLGTLASLFTHSSGVLKKRYDFRAAIIHGEHDEVLPLSYSHQVVDAMTHPFELITLQGEGHMIPWDNPEKLIAEVSHWFRISL</sequence>
<dbReference type="Gene3D" id="3.40.50.1820">
    <property type="entry name" value="alpha/beta hydrolase"/>
    <property type="match status" value="1"/>
</dbReference>
<dbReference type="STRING" id="267850.ADINL_2659"/>
<accession>A0A063XXH1</accession>
<dbReference type="RefSeq" id="WP_239644389.1">
    <property type="nucleotide sequence ID" value="NZ_JMSZ01000034.1"/>
</dbReference>
<keyword evidence="3" id="KW-1185">Reference proteome</keyword>
<evidence type="ECO:0000313" key="3">
    <source>
        <dbReference type="Proteomes" id="UP000027318"/>
    </source>
</evidence>
<gene>
    <name evidence="2" type="ORF">ADINL_2659</name>
</gene>
<reference evidence="2 3" key="1">
    <citation type="journal article" date="2005" name="Int. J. Syst. Evol. Microbiol.">
        <title>Nitrincola lacisaponensis gen. nov., sp. nov., a novel alkaliphilic bacterium isolated from an alkaline, saline lake.</title>
        <authorList>
            <person name="Dimitriu P.A."/>
            <person name="Shukla S.K."/>
            <person name="Conradt J."/>
            <person name="Marquez M.C."/>
            <person name="Ventosa A."/>
            <person name="Maglia A."/>
            <person name="Peyton B.M."/>
            <person name="Pinkart H.C."/>
            <person name="Mormile M.R."/>
        </authorList>
    </citation>
    <scope>NUCLEOTIDE SEQUENCE [LARGE SCALE GENOMIC DNA]</scope>
    <source>
        <strain evidence="2 3">4CA</strain>
    </source>
</reference>